<feature type="region of interest" description="Disordered" evidence="1">
    <location>
        <begin position="250"/>
        <end position="287"/>
    </location>
</feature>
<dbReference type="InterPro" id="IPR015655">
    <property type="entry name" value="PP2C"/>
</dbReference>
<accession>A0ABS3JCI4</accession>
<evidence type="ECO:0000256" key="1">
    <source>
        <dbReference type="SAM" id="MobiDB-lite"/>
    </source>
</evidence>
<dbReference type="CDD" id="cd00143">
    <property type="entry name" value="PP2Cc"/>
    <property type="match status" value="1"/>
</dbReference>
<name>A0ABS3JCI4_9BACT</name>
<feature type="compositionally biased region" description="Polar residues" evidence="1">
    <location>
        <begin position="340"/>
        <end position="360"/>
    </location>
</feature>
<dbReference type="Pfam" id="PF13672">
    <property type="entry name" value="PP2C_2"/>
    <property type="match status" value="1"/>
</dbReference>
<sequence length="360" mass="39396">MTSTLPIFGQTDVGRSRHDNQDTYISQPLWSAQDALLVVIDGVGGYAGGAEAAALAKDSIVQYMATPTGDTLTMLREAVIHANNQIVRQRRQDPSLGRMCCVLTAAVADAATNKLLFVHVGDTRLYRFRHQQLDKLTHDHSLVGLREDANQLTEREAMRHPRRNEILRNVGSEAHRVDDPDFLESDETDFLPGDLLLLCSDGLTDMLTRAEITDILTQTTGADEQIAELIRQANDRGGQDNITVVLAQHPLPGPVSDKVTPERVRTRDRPTMLPANVPGPTREPAPKRTWKPWLLVLGMLVVVGLIQLERMNDPPQPASPVQTPPADTGSAAPSGLSPVRSDSSGTNNATTQPDSIRQKR</sequence>
<evidence type="ECO:0000313" key="4">
    <source>
        <dbReference type="Proteomes" id="UP000664628"/>
    </source>
</evidence>
<dbReference type="RefSeq" id="WP_207327625.1">
    <property type="nucleotide sequence ID" value="NZ_JAFMYW010000001.1"/>
</dbReference>
<feature type="domain" description="PPM-type phosphatase" evidence="2">
    <location>
        <begin position="1"/>
        <end position="249"/>
    </location>
</feature>
<evidence type="ECO:0000259" key="2">
    <source>
        <dbReference type="PROSITE" id="PS51746"/>
    </source>
</evidence>
<dbReference type="EMBL" id="JAFMYW010000001">
    <property type="protein sequence ID" value="MBO0947723.1"/>
    <property type="molecule type" value="Genomic_DNA"/>
</dbReference>
<feature type="region of interest" description="Disordered" evidence="1">
    <location>
        <begin position="313"/>
        <end position="360"/>
    </location>
</feature>
<dbReference type="InterPro" id="IPR001932">
    <property type="entry name" value="PPM-type_phosphatase-like_dom"/>
</dbReference>
<dbReference type="SMART" id="SM00331">
    <property type="entry name" value="PP2C_SIG"/>
    <property type="match status" value="1"/>
</dbReference>
<dbReference type="Proteomes" id="UP000664628">
    <property type="component" value="Unassembled WGS sequence"/>
</dbReference>
<dbReference type="Gene3D" id="3.60.40.10">
    <property type="entry name" value="PPM-type phosphatase domain"/>
    <property type="match status" value="1"/>
</dbReference>
<organism evidence="3 4">
    <name type="scientific">Fibrella forsythiae</name>
    <dbReference type="NCBI Taxonomy" id="2817061"/>
    <lineage>
        <taxon>Bacteria</taxon>
        <taxon>Pseudomonadati</taxon>
        <taxon>Bacteroidota</taxon>
        <taxon>Cytophagia</taxon>
        <taxon>Cytophagales</taxon>
        <taxon>Spirosomataceae</taxon>
        <taxon>Fibrella</taxon>
    </lineage>
</organism>
<dbReference type="PROSITE" id="PS51746">
    <property type="entry name" value="PPM_2"/>
    <property type="match status" value="1"/>
</dbReference>
<protein>
    <submittedName>
        <fullName evidence="3">Serine/threonine-protein phosphatase</fullName>
    </submittedName>
</protein>
<dbReference type="SUPFAM" id="SSF81606">
    <property type="entry name" value="PP2C-like"/>
    <property type="match status" value="1"/>
</dbReference>
<dbReference type="PANTHER" id="PTHR47992">
    <property type="entry name" value="PROTEIN PHOSPHATASE"/>
    <property type="match status" value="1"/>
</dbReference>
<dbReference type="SMART" id="SM00332">
    <property type="entry name" value="PP2Cc"/>
    <property type="match status" value="1"/>
</dbReference>
<feature type="compositionally biased region" description="Basic and acidic residues" evidence="1">
    <location>
        <begin position="259"/>
        <end position="270"/>
    </location>
</feature>
<proteinExistence type="predicted"/>
<gene>
    <name evidence="3" type="ORF">J2I46_03965</name>
</gene>
<keyword evidence="4" id="KW-1185">Reference proteome</keyword>
<evidence type="ECO:0000313" key="3">
    <source>
        <dbReference type="EMBL" id="MBO0947723.1"/>
    </source>
</evidence>
<dbReference type="InterPro" id="IPR036457">
    <property type="entry name" value="PPM-type-like_dom_sf"/>
</dbReference>
<comment type="caution">
    <text evidence="3">The sequence shown here is derived from an EMBL/GenBank/DDBJ whole genome shotgun (WGS) entry which is preliminary data.</text>
</comment>
<reference evidence="3 4" key="1">
    <citation type="submission" date="2021-03" db="EMBL/GenBank/DDBJ databases">
        <title>Fibrella sp. HMF5405 genome sequencing and assembly.</title>
        <authorList>
            <person name="Kang H."/>
            <person name="Kim H."/>
            <person name="Bae S."/>
            <person name="Joh K."/>
        </authorList>
    </citation>
    <scope>NUCLEOTIDE SEQUENCE [LARGE SCALE GENOMIC DNA]</scope>
    <source>
        <strain evidence="3 4">HMF5405</strain>
    </source>
</reference>